<dbReference type="GO" id="GO:0004065">
    <property type="term" value="F:arylsulfatase activity"/>
    <property type="evidence" value="ECO:0007669"/>
    <property type="project" value="TreeGrafter"/>
</dbReference>
<evidence type="ECO:0000256" key="5">
    <source>
        <dbReference type="ARBA" id="ARBA00022801"/>
    </source>
</evidence>
<comment type="cofactor">
    <cofactor evidence="1">
        <name>Ca(2+)</name>
        <dbReference type="ChEBI" id="CHEBI:29108"/>
    </cofactor>
</comment>
<dbReference type="InterPro" id="IPR017850">
    <property type="entry name" value="Alkaline_phosphatase_core_sf"/>
</dbReference>
<dbReference type="InterPro" id="IPR050738">
    <property type="entry name" value="Sulfatase"/>
</dbReference>
<comment type="similarity">
    <text evidence="2">Belongs to the sulfatase family.</text>
</comment>
<dbReference type="CDD" id="cd16144">
    <property type="entry name" value="ARS_like"/>
    <property type="match status" value="1"/>
</dbReference>
<evidence type="ECO:0000256" key="6">
    <source>
        <dbReference type="ARBA" id="ARBA00022837"/>
    </source>
</evidence>
<dbReference type="Gene3D" id="3.40.720.10">
    <property type="entry name" value="Alkaline Phosphatase, subunit A"/>
    <property type="match status" value="1"/>
</dbReference>
<evidence type="ECO:0000313" key="8">
    <source>
        <dbReference type="EMBL" id="SVA41475.1"/>
    </source>
</evidence>
<reference evidence="8" key="1">
    <citation type="submission" date="2018-05" db="EMBL/GenBank/DDBJ databases">
        <authorList>
            <person name="Lanie J.A."/>
            <person name="Ng W.-L."/>
            <person name="Kazmierczak K.M."/>
            <person name="Andrzejewski T.M."/>
            <person name="Davidsen T.M."/>
            <person name="Wayne K.J."/>
            <person name="Tettelin H."/>
            <person name="Glass J.I."/>
            <person name="Rusch D."/>
            <person name="Podicherti R."/>
            <person name="Tsui H.-C.T."/>
            <person name="Winkler M.E."/>
        </authorList>
    </citation>
    <scope>NUCLEOTIDE SEQUENCE</scope>
</reference>
<dbReference type="GO" id="GO:0046872">
    <property type="term" value="F:metal ion binding"/>
    <property type="evidence" value="ECO:0007669"/>
    <property type="project" value="UniProtKB-KW"/>
</dbReference>
<keyword evidence="4" id="KW-0732">Signal</keyword>
<keyword evidence="3" id="KW-0479">Metal-binding</keyword>
<dbReference type="EMBL" id="UINC01009243">
    <property type="protein sequence ID" value="SVA41475.1"/>
    <property type="molecule type" value="Genomic_DNA"/>
</dbReference>
<dbReference type="InterPro" id="IPR024607">
    <property type="entry name" value="Sulfatase_CS"/>
</dbReference>
<keyword evidence="6" id="KW-0106">Calcium</keyword>
<organism evidence="8">
    <name type="scientific">marine metagenome</name>
    <dbReference type="NCBI Taxonomy" id="408172"/>
    <lineage>
        <taxon>unclassified sequences</taxon>
        <taxon>metagenomes</taxon>
        <taxon>ecological metagenomes</taxon>
    </lineage>
</organism>
<evidence type="ECO:0000256" key="2">
    <source>
        <dbReference type="ARBA" id="ARBA00008779"/>
    </source>
</evidence>
<evidence type="ECO:0000259" key="7">
    <source>
        <dbReference type="Pfam" id="PF00884"/>
    </source>
</evidence>
<keyword evidence="5" id="KW-0378">Hydrolase</keyword>
<proteinExistence type="inferred from homology"/>
<dbReference type="InterPro" id="IPR000917">
    <property type="entry name" value="Sulfatase_N"/>
</dbReference>
<evidence type="ECO:0000256" key="3">
    <source>
        <dbReference type="ARBA" id="ARBA00022723"/>
    </source>
</evidence>
<dbReference type="Pfam" id="PF00884">
    <property type="entry name" value="Sulfatase"/>
    <property type="match status" value="1"/>
</dbReference>
<dbReference type="Gene3D" id="3.30.1120.10">
    <property type="match status" value="1"/>
</dbReference>
<dbReference type="SUPFAM" id="SSF53649">
    <property type="entry name" value="Alkaline phosphatase-like"/>
    <property type="match status" value="1"/>
</dbReference>
<dbReference type="AlphaFoldDB" id="A0A381VMB8"/>
<accession>A0A381VMB8</accession>
<protein>
    <recommendedName>
        <fullName evidence="7">Sulfatase N-terminal domain-containing protein</fullName>
    </recommendedName>
</protein>
<evidence type="ECO:0000256" key="4">
    <source>
        <dbReference type="ARBA" id="ARBA00022729"/>
    </source>
</evidence>
<dbReference type="PROSITE" id="PS00149">
    <property type="entry name" value="SULFATASE_2"/>
    <property type="match status" value="1"/>
</dbReference>
<dbReference type="PANTHER" id="PTHR42693">
    <property type="entry name" value="ARYLSULFATASE FAMILY MEMBER"/>
    <property type="match status" value="1"/>
</dbReference>
<gene>
    <name evidence="8" type="ORF">METZ01_LOCUS94329</name>
</gene>
<sequence>MIRKIVSFCVPGLLALAPSIHAAALQPNIVLILVDDLGWMDLSCQGSQYYETPNLDRLAAQGMRFTNAYAACAVCSPTRAAVQTGRYPARLGVTDWIRSRFQGGTIPANKKNPIGFTGGKRKFLVPKNALWMESEEVTIAELLRPAGYVTCHIGKWHLGADDWYPQKQGYDFNYGGCDYGQPPSYFDPFNQPKHRHAMIRAGIPHLPGRESGQYLSEREAEEAVAFIEKHKDKPFFLNMNNYAVHTPIQAKADVTAKYDKKTKTQQKNAKYAAMVESVDDCAGRIVAALEKHGITDRTMIIFTSDNGGLTGPTNNAPLRSGKGYAYEGGIRVPLLVKWPGVVKPGTTSAEPVTSVDYFPTISEVTGLDLPNDRAIDGLSLVNHLRSQGKQKLDRDAIYWHFPHYRHNPGPYSIIREGDWKLIKFYEGPMELFDLKNDLGERKNLASAMPEKVRALEGQLLAHLESIGAKMPKLNPAAKKLN</sequence>
<feature type="domain" description="Sulfatase N-terminal" evidence="7">
    <location>
        <begin position="27"/>
        <end position="366"/>
    </location>
</feature>
<evidence type="ECO:0000256" key="1">
    <source>
        <dbReference type="ARBA" id="ARBA00001913"/>
    </source>
</evidence>
<dbReference type="PANTHER" id="PTHR42693:SF42">
    <property type="entry name" value="ARYLSULFATASE G"/>
    <property type="match status" value="1"/>
</dbReference>
<name>A0A381VMB8_9ZZZZ</name>